<name>A0ABT7B0M0_9CYAN</name>
<evidence type="ECO:0000313" key="6">
    <source>
        <dbReference type="EMBL" id="MDJ1172071.1"/>
    </source>
</evidence>
<dbReference type="InterPro" id="IPR013686">
    <property type="entry name" value="Polypept-transport_assoc_ShlB"/>
</dbReference>
<sequence>MVWRQGFKVSSWILVALSGGLCSLGIHHGAIEAQESAPPLPLAESSDLPTQITVEQFEVIGSTVLSAEELATLTAPFTNRPLSLAELFQVSYEITQAYHDRGYINSGAFIPPQELQGGGVILQVIEGGIEEIEVTGNRLLRTAYIEERLRLATQKPFNVNRLLQGLQLLQVNPLIERLSSELSTSAQPGLSRLRVKIREADSLQGRIVADNAGLPSVGSFRRGFGLTEGNLLGWGDRLNFDYYQTDGSHSVEVGYTFPLNPRNGTLELAYGRTSSEMIEEPLNPLDVETASRYYELAFRQPILQNPTEELAIGVTLSRQESETFLEDRAFPLALGADDRGHTKVTALRFFQEWTKRNPTEVLFLRSQFSFGINLFGVTENPDPLPDNHFFAWHLQGQWSKLWGEENLLLWRSHLQLATNPLLPLEAFRLGGLDTVRGYRQDGILTDSGWFSALELRFPLFKIPQWDSQIQLTPFFDYGIGWNLSGRDNQQLSSLGIGLLWQQDNFTAGVQWGMALTDSPVDRRTWQEHGFSFFILYQPF</sequence>
<proteinExistence type="predicted"/>
<dbReference type="RefSeq" id="WP_283755824.1">
    <property type="nucleotide sequence ID" value="NZ_JAQOSP010000141.1"/>
</dbReference>
<dbReference type="Pfam" id="PF03865">
    <property type="entry name" value="ShlB"/>
    <property type="match status" value="1"/>
</dbReference>
<keyword evidence="1" id="KW-0472">Membrane</keyword>
<dbReference type="Gene3D" id="3.10.20.310">
    <property type="entry name" value="membrane protein fhac"/>
    <property type="match status" value="1"/>
</dbReference>
<comment type="caution">
    <text evidence="6">The sequence shown here is derived from an EMBL/GenBank/DDBJ whole genome shotgun (WGS) entry which is preliminary data.</text>
</comment>
<gene>
    <name evidence="6" type="ORF">PMG71_21830</name>
</gene>
<organism evidence="6 7">
    <name type="scientific">Roseofilum acuticapitatum BLCC-M154</name>
    <dbReference type="NCBI Taxonomy" id="3022444"/>
    <lineage>
        <taxon>Bacteria</taxon>
        <taxon>Bacillati</taxon>
        <taxon>Cyanobacteriota</taxon>
        <taxon>Cyanophyceae</taxon>
        <taxon>Desertifilales</taxon>
        <taxon>Desertifilaceae</taxon>
        <taxon>Roseofilum</taxon>
        <taxon>Roseofilum acuticapitatum</taxon>
    </lineage>
</organism>
<reference evidence="6 7" key="1">
    <citation type="submission" date="2023-01" db="EMBL/GenBank/DDBJ databases">
        <title>Novel diversity within Roseofilum (Cyanobacteria; Desertifilaceae) from marine benthic mats with descriptions of four novel species.</title>
        <authorList>
            <person name="Wang Y."/>
            <person name="Berthold D.E."/>
            <person name="Hu J."/>
            <person name="Lefler F.W."/>
            <person name="Laughinghouse H.D. IV."/>
        </authorList>
    </citation>
    <scope>NUCLEOTIDE SEQUENCE [LARGE SCALE GENOMIC DNA]</scope>
    <source>
        <strain evidence="6 7">BLCC-M154</strain>
    </source>
</reference>
<dbReference type="PANTHER" id="PTHR34597:SF3">
    <property type="entry name" value="OUTER MEMBRANE TRANSPORTER CDIB"/>
    <property type="match status" value="1"/>
</dbReference>
<keyword evidence="7" id="KW-1185">Reference proteome</keyword>
<feature type="domain" description="Polypeptide-transport-associated ShlB-type" evidence="5">
    <location>
        <begin position="53"/>
        <end position="127"/>
    </location>
</feature>
<evidence type="ECO:0000259" key="5">
    <source>
        <dbReference type="Pfam" id="PF08479"/>
    </source>
</evidence>
<dbReference type="InterPro" id="IPR005565">
    <property type="entry name" value="Hemolysn_activator_HlyB_C"/>
</dbReference>
<protein>
    <submittedName>
        <fullName evidence="6">ShlB/FhaC/HecB family hemolysin secretion/activation protein</fullName>
    </submittedName>
</protein>
<evidence type="ECO:0000256" key="1">
    <source>
        <dbReference type="ARBA" id="ARBA00022452"/>
    </source>
</evidence>
<dbReference type="Proteomes" id="UP001235303">
    <property type="component" value="Unassembled WGS sequence"/>
</dbReference>
<evidence type="ECO:0000259" key="4">
    <source>
        <dbReference type="Pfam" id="PF03865"/>
    </source>
</evidence>
<keyword evidence="1" id="KW-1134">Transmembrane beta strand</keyword>
<feature type="domain" description="Haemolysin activator HlyB C-terminal" evidence="4">
    <location>
        <begin position="189"/>
        <end position="498"/>
    </location>
</feature>
<evidence type="ECO:0000256" key="3">
    <source>
        <dbReference type="ARBA" id="ARBA00023237"/>
    </source>
</evidence>
<keyword evidence="2" id="KW-0812">Transmembrane</keyword>
<evidence type="ECO:0000313" key="7">
    <source>
        <dbReference type="Proteomes" id="UP001235303"/>
    </source>
</evidence>
<dbReference type="PANTHER" id="PTHR34597">
    <property type="entry name" value="SLR1661 PROTEIN"/>
    <property type="match status" value="1"/>
</dbReference>
<evidence type="ECO:0000256" key="2">
    <source>
        <dbReference type="ARBA" id="ARBA00022692"/>
    </source>
</evidence>
<accession>A0ABT7B0M0</accession>
<dbReference type="InterPro" id="IPR051544">
    <property type="entry name" value="TPS_OM_transporter"/>
</dbReference>
<dbReference type="Pfam" id="PF08479">
    <property type="entry name" value="POTRA_2"/>
    <property type="match status" value="1"/>
</dbReference>
<keyword evidence="3" id="KW-0998">Cell outer membrane</keyword>
<dbReference type="EMBL" id="JAQOSP010000141">
    <property type="protein sequence ID" value="MDJ1172071.1"/>
    <property type="molecule type" value="Genomic_DNA"/>
</dbReference>
<dbReference type="Gene3D" id="2.40.160.50">
    <property type="entry name" value="membrane protein fhac: a member of the omp85/tpsb transporter family"/>
    <property type="match status" value="1"/>
</dbReference>